<organism evidence="7 8">
    <name type="scientific">Nocardioides acrostichi</name>
    <dbReference type="NCBI Taxonomy" id="2784339"/>
    <lineage>
        <taxon>Bacteria</taxon>
        <taxon>Bacillati</taxon>
        <taxon>Actinomycetota</taxon>
        <taxon>Actinomycetes</taxon>
        <taxon>Propionibacteriales</taxon>
        <taxon>Nocardioidaceae</taxon>
        <taxon>Nocardioides</taxon>
    </lineage>
</organism>
<keyword evidence="5 6" id="KW-0472">Membrane</keyword>
<feature type="transmembrane region" description="Helical" evidence="6">
    <location>
        <begin position="65"/>
        <end position="85"/>
    </location>
</feature>
<dbReference type="GO" id="GO:0046873">
    <property type="term" value="F:metal ion transmembrane transporter activity"/>
    <property type="evidence" value="ECO:0007669"/>
    <property type="project" value="InterPro"/>
</dbReference>
<evidence type="ECO:0000313" key="7">
    <source>
        <dbReference type="EMBL" id="MBF4162850.1"/>
    </source>
</evidence>
<comment type="similarity">
    <text evidence="2 6">Belongs to the GDT1 family.</text>
</comment>
<dbReference type="GO" id="GO:0016020">
    <property type="term" value="C:membrane"/>
    <property type="evidence" value="ECO:0007669"/>
    <property type="project" value="UniProtKB-SubCell"/>
</dbReference>
<evidence type="ECO:0000256" key="3">
    <source>
        <dbReference type="ARBA" id="ARBA00022692"/>
    </source>
</evidence>
<feature type="transmembrane region" description="Helical" evidence="6">
    <location>
        <begin position="136"/>
        <end position="161"/>
    </location>
</feature>
<keyword evidence="4 6" id="KW-1133">Transmembrane helix</keyword>
<dbReference type="InterPro" id="IPR001727">
    <property type="entry name" value="GDT1-like"/>
</dbReference>
<keyword evidence="8" id="KW-1185">Reference proteome</keyword>
<name>A0A930V1A0_9ACTN</name>
<dbReference type="PANTHER" id="PTHR12608">
    <property type="entry name" value="TRANSMEMBRANE PROTEIN HTP-1 RELATED"/>
    <property type="match status" value="1"/>
</dbReference>
<dbReference type="Proteomes" id="UP000656804">
    <property type="component" value="Unassembled WGS sequence"/>
</dbReference>
<feature type="transmembrane region" description="Helical" evidence="6">
    <location>
        <begin position="168"/>
        <end position="186"/>
    </location>
</feature>
<evidence type="ECO:0000256" key="4">
    <source>
        <dbReference type="ARBA" id="ARBA00022989"/>
    </source>
</evidence>
<dbReference type="RefSeq" id="WP_194504107.1">
    <property type="nucleotide sequence ID" value="NZ_JADIVZ010000007.1"/>
</dbReference>
<dbReference type="PANTHER" id="PTHR12608:SF1">
    <property type="entry name" value="TRANSMEMBRANE PROTEIN 165"/>
    <property type="match status" value="1"/>
</dbReference>
<comment type="subcellular location">
    <subcellularLocation>
        <location evidence="1 6">Membrane</location>
        <topology evidence="1 6">Multi-pass membrane protein</topology>
    </subcellularLocation>
</comment>
<dbReference type="EMBL" id="JADIVZ010000007">
    <property type="protein sequence ID" value="MBF4162850.1"/>
    <property type="molecule type" value="Genomic_DNA"/>
</dbReference>
<evidence type="ECO:0000256" key="6">
    <source>
        <dbReference type="RuleBase" id="RU365102"/>
    </source>
</evidence>
<accession>A0A930V1A0</accession>
<protein>
    <recommendedName>
        <fullName evidence="6">GDT1 family protein</fullName>
    </recommendedName>
</protein>
<gene>
    <name evidence="7" type="ORF">ISG29_14225</name>
</gene>
<reference evidence="7" key="1">
    <citation type="submission" date="2020-11" db="EMBL/GenBank/DDBJ databases">
        <title>Nocardioides sp. CBS4Y-1, whole genome shotgun sequence.</title>
        <authorList>
            <person name="Tuo L."/>
        </authorList>
    </citation>
    <scope>NUCLEOTIDE SEQUENCE</scope>
    <source>
        <strain evidence="7">CBS4Y-1</strain>
    </source>
</reference>
<evidence type="ECO:0000256" key="5">
    <source>
        <dbReference type="ARBA" id="ARBA00023136"/>
    </source>
</evidence>
<sequence length="193" mass="19869">MEAFLLSTAVIFVAELGDKSQLMAMTFAVRYRARDVIIAITLATAVVHLASVAIGALIGSAFADYQGAIAIVAGIAFLGFALWTLRGDELTDEEADKARTSQGAAIFAVGVAFFLAELGDKTMLATITLATQHGWFGTWIGSTVGMVAADALAIVVGALLGKTLPEKVITYGAAALFAIFGVLLILDGAGVVG</sequence>
<dbReference type="Pfam" id="PF01169">
    <property type="entry name" value="GDT1"/>
    <property type="match status" value="2"/>
</dbReference>
<keyword evidence="3 6" id="KW-0812">Transmembrane</keyword>
<evidence type="ECO:0000256" key="2">
    <source>
        <dbReference type="ARBA" id="ARBA00009190"/>
    </source>
</evidence>
<evidence type="ECO:0000256" key="1">
    <source>
        <dbReference type="ARBA" id="ARBA00004141"/>
    </source>
</evidence>
<comment type="caution">
    <text evidence="7">The sequence shown here is derived from an EMBL/GenBank/DDBJ whole genome shotgun (WGS) entry which is preliminary data.</text>
</comment>
<evidence type="ECO:0000313" key="8">
    <source>
        <dbReference type="Proteomes" id="UP000656804"/>
    </source>
</evidence>
<dbReference type="AlphaFoldDB" id="A0A930V1A0"/>
<feature type="transmembrane region" description="Helical" evidence="6">
    <location>
        <begin position="97"/>
        <end position="116"/>
    </location>
</feature>
<feature type="transmembrane region" description="Helical" evidence="6">
    <location>
        <begin position="36"/>
        <end position="59"/>
    </location>
</feature>
<proteinExistence type="inferred from homology"/>